<evidence type="ECO:0000313" key="3">
    <source>
        <dbReference type="WBParaSite" id="Gr19_v10_g4706.t2"/>
    </source>
</evidence>
<sequence>MAFQQLFAPPEMRRQTRPISHRANSQHQQTQHLLRLHNCKCASSWPPATHPPTTTSSTMVARHALFGTAGGGGAEPLRWFVDKYCWRNGIRIRIIMLWPICGRTVERFRHISPRILMHYNNNTRCPVPAGHGIVQPIWEAFRELGKQENLGRIIVKRKSEKMIWASDDDDDDEGRDQHIGLIIKAWPPVHWSKFVIGQFHRGNARAFYALW</sequence>
<evidence type="ECO:0000313" key="2">
    <source>
        <dbReference type="Proteomes" id="UP000887572"/>
    </source>
</evidence>
<feature type="region of interest" description="Disordered" evidence="1">
    <location>
        <begin position="1"/>
        <end position="27"/>
    </location>
</feature>
<dbReference type="AlphaFoldDB" id="A0A914HWM9"/>
<proteinExistence type="predicted"/>
<reference evidence="3" key="1">
    <citation type="submission" date="2022-11" db="UniProtKB">
        <authorList>
            <consortium name="WormBaseParasite"/>
        </authorList>
    </citation>
    <scope>IDENTIFICATION</scope>
</reference>
<accession>A0A914HWM9</accession>
<evidence type="ECO:0000256" key="1">
    <source>
        <dbReference type="SAM" id="MobiDB-lite"/>
    </source>
</evidence>
<dbReference type="Proteomes" id="UP000887572">
    <property type="component" value="Unplaced"/>
</dbReference>
<keyword evidence="2" id="KW-1185">Reference proteome</keyword>
<organism evidence="2 3">
    <name type="scientific">Globodera rostochiensis</name>
    <name type="common">Golden nematode worm</name>
    <name type="synonym">Heterodera rostochiensis</name>
    <dbReference type="NCBI Taxonomy" id="31243"/>
    <lineage>
        <taxon>Eukaryota</taxon>
        <taxon>Metazoa</taxon>
        <taxon>Ecdysozoa</taxon>
        <taxon>Nematoda</taxon>
        <taxon>Chromadorea</taxon>
        <taxon>Rhabditida</taxon>
        <taxon>Tylenchina</taxon>
        <taxon>Tylenchomorpha</taxon>
        <taxon>Tylenchoidea</taxon>
        <taxon>Heteroderidae</taxon>
        <taxon>Heteroderinae</taxon>
        <taxon>Globodera</taxon>
    </lineage>
</organism>
<dbReference type="WBParaSite" id="Gr19_v10_g4706.t2">
    <property type="protein sequence ID" value="Gr19_v10_g4706.t2"/>
    <property type="gene ID" value="Gr19_v10_g4706"/>
</dbReference>
<name>A0A914HWM9_GLORO</name>
<protein>
    <submittedName>
        <fullName evidence="3">Uncharacterized protein</fullName>
    </submittedName>
</protein>